<protein>
    <submittedName>
        <fullName evidence="7">LysE family translocator</fullName>
    </submittedName>
</protein>
<feature type="transmembrane region" description="Helical" evidence="6">
    <location>
        <begin position="180"/>
        <end position="198"/>
    </location>
</feature>
<sequence>MDWMGFALTVLVIELTPGPNMAWLAMLAATRGRRMGLAAALGTTLGLAINGLLAAAGLAVILSTTPWLWTMLRWAGAALMLWLAADAWRDAAPSSPTARQQAGLARQFATGAMINLLNPKAFLFYVLIAPPFLPDGKLTFPIAMMLTMISVSIATAIHIVIILLGAGAHRWLGDPARTRLVRRIMAVGLVGVAGWFLLSTGL</sequence>
<organism evidence="7 8">
    <name type="scientific">Sphingobium terrigena</name>
    <dbReference type="NCBI Taxonomy" id="2304063"/>
    <lineage>
        <taxon>Bacteria</taxon>
        <taxon>Pseudomonadati</taxon>
        <taxon>Pseudomonadota</taxon>
        <taxon>Alphaproteobacteria</taxon>
        <taxon>Sphingomonadales</taxon>
        <taxon>Sphingomonadaceae</taxon>
        <taxon>Sphingobium</taxon>
    </lineage>
</organism>
<evidence type="ECO:0000256" key="5">
    <source>
        <dbReference type="ARBA" id="ARBA00023136"/>
    </source>
</evidence>
<evidence type="ECO:0000256" key="1">
    <source>
        <dbReference type="ARBA" id="ARBA00004651"/>
    </source>
</evidence>
<reference evidence="7 8" key="1">
    <citation type="submission" date="2018-08" db="EMBL/GenBank/DDBJ databases">
        <title>Sphingobium sp. EO9.</title>
        <authorList>
            <person name="Park Y."/>
            <person name="Kim K.H."/>
            <person name="Jeon C.O."/>
        </authorList>
    </citation>
    <scope>NUCLEOTIDE SEQUENCE [LARGE SCALE GENOMIC DNA]</scope>
    <source>
        <strain evidence="7 8">EO9</strain>
    </source>
</reference>
<feature type="transmembrane region" description="Helical" evidence="6">
    <location>
        <begin position="6"/>
        <end position="25"/>
    </location>
</feature>
<proteinExistence type="predicted"/>
<dbReference type="OrthoDB" id="9807053at2"/>
<dbReference type="Proteomes" id="UP000283469">
    <property type="component" value="Unassembled WGS sequence"/>
</dbReference>
<keyword evidence="4 6" id="KW-1133">Transmembrane helix</keyword>
<dbReference type="RefSeq" id="WP_119745410.1">
    <property type="nucleotide sequence ID" value="NZ_QVRA01000006.1"/>
</dbReference>
<feature type="transmembrane region" description="Helical" evidence="6">
    <location>
        <begin position="108"/>
        <end position="128"/>
    </location>
</feature>
<keyword evidence="3 6" id="KW-0812">Transmembrane</keyword>
<dbReference type="PANTHER" id="PTHR30086:SF20">
    <property type="entry name" value="ARGININE EXPORTER PROTEIN ARGO-RELATED"/>
    <property type="match status" value="1"/>
</dbReference>
<keyword evidence="5 6" id="KW-0472">Membrane</keyword>
<evidence type="ECO:0000313" key="7">
    <source>
        <dbReference type="EMBL" id="RJG55471.1"/>
    </source>
</evidence>
<keyword evidence="2" id="KW-1003">Cell membrane</keyword>
<dbReference type="InterPro" id="IPR001123">
    <property type="entry name" value="LeuE-type"/>
</dbReference>
<dbReference type="EMBL" id="QVRA01000006">
    <property type="protein sequence ID" value="RJG55471.1"/>
    <property type="molecule type" value="Genomic_DNA"/>
</dbReference>
<accession>A0A418YTU0</accession>
<comment type="subcellular location">
    <subcellularLocation>
        <location evidence="1">Cell membrane</location>
        <topology evidence="1">Multi-pass membrane protein</topology>
    </subcellularLocation>
</comment>
<name>A0A418YTU0_9SPHN</name>
<feature type="transmembrane region" description="Helical" evidence="6">
    <location>
        <begin position="140"/>
        <end position="168"/>
    </location>
</feature>
<dbReference type="AlphaFoldDB" id="A0A418YTU0"/>
<evidence type="ECO:0000256" key="6">
    <source>
        <dbReference type="SAM" id="Phobius"/>
    </source>
</evidence>
<dbReference type="PANTHER" id="PTHR30086">
    <property type="entry name" value="ARGININE EXPORTER PROTEIN ARGO"/>
    <property type="match status" value="1"/>
</dbReference>
<evidence type="ECO:0000256" key="3">
    <source>
        <dbReference type="ARBA" id="ARBA00022692"/>
    </source>
</evidence>
<evidence type="ECO:0000313" key="8">
    <source>
        <dbReference type="Proteomes" id="UP000283469"/>
    </source>
</evidence>
<keyword evidence="8" id="KW-1185">Reference proteome</keyword>
<feature type="transmembrane region" description="Helical" evidence="6">
    <location>
        <begin position="67"/>
        <end position="88"/>
    </location>
</feature>
<evidence type="ECO:0000256" key="2">
    <source>
        <dbReference type="ARBA" id="ARBA00022475"/>
    </source>
</evidence>
<evidence type="ECO:0000256" key="4">
    <source>
        <dbReference type="ARBA" id="ARBA00022989"/>
    </source>
</evidence>
<dbReference type="GO" id="GO:0015171">
    <property type="term" value="F:amino acid transmembrane transporter activity"/>
    <property type="evidence" value="ECO:0007669"/>
    <property type="project" value="TreeGrafter"/>
</dbReference>
<gene>
    <name evidence="7" type="ORF">D0Z70_08690</name>
</gene>
<comment type="caution">
    <text evidence="7">The sequence shown here is derived from an EMBL/GenBank/DDBJ whole genome shotgun (WGS) entry which is preliminary data.</text>
</comment>
<feature type="transmembrane region" description="Helical" evidence="6">
    <location>
        <begin position="37"/>
        <end position="61"/>
    </location>
</feature>
<dbReference type="GO" id="GO:0005886">
    <property type="term" value="C:plasma membrane"/>
    <property type="evidence" value="ECO:0007669"/>
    <property type="project" value="UniProtKB-SubCell"/>
</dbReference>
<dbReference type="Pfam" id="PF01810">
    <property type="entry name" value="LysE"/>
    <property type="match status" value="1"/>
</dbReference>